<evidence type="ECO:0000256" key="2">
    <source>
        <dbReference type="PROSITE-ProRule" id="PRU01091"/>
    </source>
</evidence>
<dbReference type="PROSITE" id="PS51755">
    <property type="entry name" value="OMPR_PHOB"/>
    <property type="match status" value="1"/>
</dbReference>
<proteinExistence type="predicted"/>
<gene>
    <name evidence="4" type="ORF">RSA13_11175</name>
</gene>
<dbReference type="GO" id="GO:0003677">
    <property type="term" value="F:DNA binding"/>
    <property type="evidence" value="ECO:0007669"/>
    <property type="project" value="UniProtKB-UniRule"/>
</dbReference>
<dbReference type="AlphaFoldDB" id="A0AB34VFQ1"/>
<dbReference type="GO" id="GO:0000160">
    <property type="term" value="P:phosphorelay signal transduction system"/>
    <property type="evidence" value="ECO:0007669"/>
    <property type="project" value="InterPro"/>
</dbReference>
<dbReference type="InterPro" id="IPR001867">
    <property type="entry name" value="OmpR/PhoB-type_DNA-bd"/>
</dbReference>
<dbReference type="SMART" id="SM00862">
    <property type="entry name" value="Trans_reg_C"/>
    <property type="match status" value="1"/>
</dbReference>
<protein>
    <submittedName>
        <fullName evidence="4">Transcriptional regulator</fullName>
    </submittedName>
</protein>
<evidence type="ECO:0000313" key="5">
    <source>
        <dbReference type="Proteomes" id="UP000072520"/>
    </source>
</evidence>
<accession>A0AB34VFQ1</accession>
<organism evidence="4 5">
    <name type="scientific">Pantoea stewartii</name>
    <dbReference type="NCBI Taxonomy" id="66269"/>
    <lineage>
        <taxon>Bacteria</taxon>
        <taxon>Pseudomonadati</taxon>
        <taxon>Pseudomonadota</taxon>
        <taxon>Gammaproteobacteria</taxon>
        <taxon>Enterobacterales</taxon>
        <taxon>Erwiniaceae</taxon>
        <taxon>Pantoea</taxon>
    </lineage>
</organism>
<comment type="caution">
    <text evidence="4">The sequence shown here is derived from an EMBL/GenBank/DDBJ whole genome shotgun (WGS) entry which is preliminary data.</text>
</comment>
<dbReference type="InterPro" id="IPR016032">
    <property type="entry name" value="Sig_transdc_resp-reg_C-effctor"/>
</dbReference>
<dbReference type="RefSeq" id="WP_072209193.1">
    <property type="nucleotide sequence ID" value="NZ_LDSI01000014.1"/>
</dbReference>
<dbReference type="CDD" id="cd00383">
    <property type="entry name" value="trans_reg_C"/>
    <property type="match status" value="1"/>
</dbReference>
<dbReference type="InterPro" id="IPR036388">
    <property type="entry name" value="WH-like_DNA-bd_sf"/>
</dbReference>
<reference evidence="4 5" key="1">
    <citation type="journal article" date="2016" name="Front. Microbiol.">
        <title>Genomic Resource of Rice Seed Associated Bacteria.</title>
        <authorList>
            <person name="Midha S."/>
            <person name="Bansal K."/>
            <person name="Sharma S."/>
            <person name="Kumar N."/>
            <person name="Patil P.P."/>
            <person name="Chaudhry V."/>
            <person name="Patil P.B."/>
        </authorList>
    </citation>
    <scope>NUCLEOTIDE SEQUENCE [LARGE SCALE GENOMIC DNA]</scope>
    <source>
        <strain evidence="4 5">RSA13</strain>
    </source>
</reference>
<evidence type="ECO:0000259" key="3">
    <source>
        <dbReference type="PROSITE" id="PS51755"/>
    </source>
</evidence>
<dbReference type="Gene3D" id="1.10.10.10">
    <property type="entry name" value="Winged helix-like DNA-binding domain superfamily/Winged helix DNA-binding domain"/>
    <property type="match status" value="1"/>
</dbReference>
<evidence type="ECO:0000313" key="4">
    <source>
        <dbReference type="EMBL" id="KTS97651.1"/>
    </source>
</evidence>
<name>A0AB34VFQ1_9GAMM</name>
<dbReference type="Proteomes" id="UP000072520">
    <property type="component" value="Unassembled WGS sequence"/>
</dbReference>
<sequence>MSRKITLNGFFVFEPDKKRITGRGSPAVISASASLCLELLIENAGQLVTHQQFYDYVWRRFGTEPASTTLYQNISALRRAFLKAGLKEDIIRTMPRKGFLLSPKTTVEKEVISLSLPLSTVTQDDKGVPELATNNPEPDIAAEGVQISQDEPKTEAESRQLLRSCRVTPQTFSAFFWSKKFLALTSLIALTALLFNFSDIRSGQNVEDALFTYSTHYKGCTLFSRTDALMSTQEVIKRAEQLGIDCKTSPFVYLTVYKKSDRLSYFMCQHPLDSSVKANCNSFYYIKNFNDE</sequence>
<feature type="DNA-binding region" description="OmpR/PhoB-type" evidence="2">
    <location>
        <begin position="2"/>
        <end position="103"/>
    </location>
</feature>
<dbReference type="GO" id="GO:0006355">
    <property type="term" value="P:regulation of DNA-templated transcription"/>
    <property type="evidence" value="ECO:0007669"/>
    <property type="project" value="InterPro"/>
</dbReference>
<dbReference type="Pfam" id="PF00486">
    <property type="entry name" value="Trans_reg_C"/>
    <property type="match status" value="1"/>
</dbReference>
<dbReference type="EMBL" id="LDSI01000014">
    <property type="protein sequence ID" value="KTS97651.1"/>
    <property type="molecule type" value="Genomic_DNA"/>
</dbReference>
<keyword evidence="1 2" id="KW-0238">DNA-binding</keyword>
<dbReference type="SUPFAM" id="SSF46894">
    <property type="entry name" value="C-terminal effector domain of the bipartite response regulators"/>
    <property type="match status" value="1"/>
</dbReference>
<feature type="domain" description="OmpR/PhoB-type" evidence="3">
    <location>
        <begin position="2"/>
        <end position="103"/>
    </location>
</feature>
<evidence type="ECO:0000256" key="1">
    <source>
        <dbReference type="ARBA" id="ARBA00023125"/>
    </source>
</evidence>